<feature type="region of interest" description="Disordered" evidence="10">
    <location>
        <begin position="1"/>
        <end position="35"/>
    </location>
</feature>
<evidence type="ECO:0000256" key="9">
    <source>
        <dbReference type="PROSITE-ProRule" id="PRU00042"/>
    </source>
</evidence>
<evidence type="ECO:0000256" key="2">
    <source>
        <dbReference type="ARBA" id="ARBA00022723"/>
    </source>
</evidence>
<dbReference type="Proteomes" id="UP001557470">
    <property type="component" value="Unassembled WGS sequence"/>
</dbReference>
<dbReference type="InterPro" id="IPR009057">
    <property type="entry name" value="Homeodomain-like_sf"/>
</dbReference>
<keyword evidence="2" id="KW-0479">Metal-binding</keyword>
<evidence type="ECO:0000259" key="13">
    <source>
        <dbReference type="PROSITE" id="PS51293"/>
    </source>
</evidence>
<keyword evidence="5" id="KW-0805">Transcription regulation</keyword>
<dbReference type="InterPro" id="IPR051066">
    <property type="entry name" value="Trans_reg/Corepressor"/>
</dbReference>
<evidence type="ECO:0000256" key="5">
    <source>
        <dbReference type="ARBA" id="ARBA00023015"/>
    </source>
</evidence>
<dbReference type="PROSITE" id="PS50157">
    <property type="entry name" value="ZINC_FINGER_C2H2_2"/>
    <property type="match status" value="1"/>
</dbReference>
<feature type="region of interest" description="Disordered" evidence="10">
    <location>
        <begin position="348"/>
        <end position="381"/>
    </location>
</feature>
<evidence type="ECO:0000256" key="7">
    <source>
        <dbReference type="ARBA" id="ARBA00023163"/>
    </source>
</evidence>
<name>A0ABD0WGG7_UMBPY</name>
<feature type="domain" description="SANT" evidence="13">
    <location>
        <begin position="790"/>
        <end position="841"/>
    </location>
</feature>
<comment type="subcellular location">
    <subcellularLocation>
        <location evidence="1">Nucleus</location>
    </subcellularLocation>
</comment>
<dbReference type="InterPro" id="IPR000949">
    <property type="entry name" value="ELM2_dom"/>
</dbReference>
<dbReference type="SMART" id="SM00717">
    <property type="entry name" value="SANT"/>
    <property type="match status" value="1"/>
</dbReference>
<dbReference type="EMBL" id="JAGEUA010000007">
    <property type="protein sequence ID" value="KAL0970697.1"/>
    <property type="molecule type" value="Genomic_DNA"/>
</dbReference>
<feature type="domain" description="ELM2" evidence="12">
    <location>
        <begin position="683"/>
        <end position="780"/>
    </location>
</feature>
<keyword evidence="3 9" id="KW-0863">Zinc-finger</keyword>
<dbReference type="PROSITE" id="PS00028">
    <property type="entry name" value="ZINC_FINGER_C2H2_1"/>
    <property type="match status" value="1"/>
</dbReference>
<feature type="compositionally biased region" description="Basic and acidic residues" evidence="10">
    <location>
        <begin position="841"/>
        <end position="854"/>
    </location>
</feature>
<keyword evidence="4" id="KW-0862">Zinc</keyword>
<evidence type="ECO:0000256" key="10">
    <source>
        <dbReference type="SAM" id="MobiDB-lite"/>
    </source>
</evidence>
<dbReference type="SMART" id="SM01189">
    <property type="entry name" value="ELM2"/>
    <property type="match status" value="1"/>
</dbReference>
<dbReference type="InterPro" id="IPR017884">
    <property type="entry name" value="SANT_dom"/>
</dbReference>
<dbReference type="InterPro" id="IPR013087">
    <property type="entry name" value="Znf_C2H2_type"/>
</dbReference>
<keyword evidence="6" id="KW-0238">DNA-binding</keyword>
<evidence type="ECO:0000256" key="1">
    <source>
        <dbReference type="ARBA" id="ARBA00004123"/>
    </source>
</evidence>
<dbReference type="PANTHER" id="PTHR16089">
    <property type="entry name" value="REST COREPRESSOR COREST PROTEIN-RELATED"/>
    <property type="match status" value="1"/>
</dbReference>
<dbReference type="AlphaFoldDB" id="A0ABD0WGG7"/>
<feature type="domain" description="C2H2-type" evidence="11">
    <location>
        <begin position="879"/>
        <end position="906"/>
    </location>
</feature>
<proteinExistence type="predicted"/>
<feature type="region of interest" description="Disordered" evidence="10">
    <location>
        <begin position="941"/>
        <end position="960"/>
    </location>
</feature>
<dbReference type="GO" id="GO:0008270">
    <property type="term" value="F:zinc ion binding"/>
    <property type="evidence" value="ECO:0007669"/>
    <property type="project" value="UniProtKB-KW"/>
</dbReference>
<evidence type="ECO:0008006" key="16">
    <source>
        <dbReference type="Google" id="ProtNLM"/>
    </source>
</evidence>
<dbReference type="PROSITE" id="PS51156">
    <property type="entry name" value="ELM2"/>
    <property type="match status" value="1"/>
</dbReference>
<dbReference type="PANTHER" id="PTHR16089:SF43">
    <property type="match status" value="1"/>
</dbReference>
<evidence type="ECO:0000259" key="12">
    <source>
        <dbReference type="PROSITE" id="PS51156"/>
    </source>
</evidence>
<accession>A0ABD0WGG7</accession>
<keyword evidence="8" id="KW-0539">Nucleus</keyword>
<organism evidence="14 15">
    <name type="scientific">Umbra pygmaea</name>
    <name type="common">Eastern mudminnow</name>
    <dbReference type="NCBI Taxonomy" id="75934"/>
    <lineage>
        <taxon>Eukaryota</taxon>
        <taxon>Metazoa</taxon>
        <taxon>Chordata</taxon>
        <taxon>Craniata</taxon>
        <taxon>Vertebrata</taxon>
        <taxon>Euteleostomi</taxon>
        <taxon>Actinopterygii</taxon>
        <taxon>Neopterygii</taxon>
        <taxon>Teleostei</taxon>
        <taxon>Protacanthopterygii</taxon>
        <taxon>Esociformes</taxon>
        <taxon>Umbridae</taxon>
        <taxon>Umbra</taxon>
    </lineage>
</organism>
<keyword evidence="15" id="KW-1185">Reference proteome</keyword>
<evidence type="ECO:0000313" key="15">
    <source>
        <dbReference type="Proteomes" id="UP001557470"/>
    </source>
</evidence>
<feature type="region of interest" description="Disordered" evidence="10">
    <location>
        <begin position="171"/>
        <end position="209"/>
    </location>
</feature>
<reference evidence="14 15" key="1">
    <citation type="submission" date="2024-06" db="EMBL/GenBank/DDBJ databases">
        <authorList>
            <person name="Pan Q."/>
            <person name="Wen M."/>
            <person name="Jouanno E."/>
            <person name="Zahm M."/>
            <person name="Klopp C."/>
            <person name="Cabau C."/>
            <person name="Louis A."/>
            <person name="Berthelot C."/>
            <person name="Parey E."/>
            <person name="Roest Crollius H."/>
            <person name="Montfort J."/>
            <person name="Robinson-Rechavi M."/>
            <person name="Bouchez O."/>
            <person name="Lampietro C."/>
            <person name="Lopez Roques C."/>
            <person name="Donnadieu C."/>
            <person name="Postlethwait J."/>
            <person name="Bobe J."/>
            <person name="Verreycken H."/>
            <person name="Guiguen Y."/>
        </authorList>
    </citation>
    <scope>NUCLEOTIDE SEQUENCE [LARGE SCALE GENOMIC DNA]</scope>
    <source>
        <strain evidence="14">Up_M1</strain>
        <tissue evidence="14">Testis</tissue>
    </source>
</reference>
<comment type="caution">
    <text evidence="14">The sequence shown here is derived from an EMBL/GenBank/DDBJ whole genome shotgun (WGS) entry which is preliminary data.</text>
</comment>
<evidence type="ECO:0000256" key="4">
    <source>
        <dbReference type="ARBA" id="ARBA00022833"/>
    </source>
</evidence>
<feature type="compositionally biased region" description="Pro residues" evidence="10">
    <location>
        <begin position="471"/>
        <end position="506"/>
    </location>
</feature>
<gene>
    <name evidence="14" type="ORF">UPYG_G00245870</name>
</gene>
<evidence type="ECO:0000256" key="8">
    <source>
        <dbReference type="ARBA" id="ARBA00023242"/>
    </source>
</evidence>
<dbReference type="InterPro" id="IPR001005">
    <property type="entry name" value="SANT/Myb"/>
</dbReference>
<evidence type="ECO:0000259" key="11">
    <source>
        <dbReference type="PROSITE" id="PS50157"/>
    </source>
</evidence>
<dbReference type="SUPFAM" id="SSF46689">
    <property type="entry name" value="Homeodomain-like"/>
    <property type="match status" value="1"/>
</dbReference>
<dbReference type="GO" id="GO:0005634">
    <property type="term" value="C:nucleus"/>
    <property type="evidence" value="ECO:0007669"/>
    <property type="project" value="UniProtKB-SubCell"/>
</dbReference>
<dbReference type="PROSITE" id="PS51293">
    <property type="entry name" value="SANT"/>
    <property type="match status" value="1"/>
</dbReference>
<evidence type="ECO:0000256" key="3">
    <source>
        <dbReference type="ARBA" id="ARBA00022771"/>
    </source>
</evidence>
<dbReference type="Gene3D" id="1.10.10.60">
    <property type="entry name" value="Homeodomain-like"/>
    <property type="match status" value="1"/>
</dbReference>
<feature type="region of interest" description="Disordered" evidence="10">
    <location>
        <begin position="78"/>
        <end position="97"/>
    </location>
</feature>
<evidence type="ECO:0000256" key="6">
    <source>
        <dbReference type="ARBA" id="ARBA00023125"/>
    </source>
</evidence>
<dbReference type="Pfam" id="PF01448">
    <property type="entry name" value="ELM2"/>
    <property type="match status" value="1"/>
</dbReference>
<dbReference type="GO" id="GO:0003677">
    <property type="term" value="F:DNA binding"/>
    <property type="evidence" value="ECO:0007669"/>
    <property type="project" value="UniProtKB-KW"/>
</dbReference>
<feature type="compositionally biased region" description="Polar residues" evidence="10">
    <location>
        <begin position="944"/>
        <end position="960"/>
    </location>
</feature>
<sequence length="1042" mass="113581">MATRDCPLGNQRQTAWRSEAAPMADRSSLPPTSPQSYQNLYLQPHAHLAHHVHPSVKTNTPCHRPLELYGGTVRETATRTDLPDTSPYSGGSKESYMRVDGGRGGYIDSSVNNMARVENYNDFNARGCDVIAQKSNYASRREEDEGLGLRDEFRGGNGSHLEQQEVVYNRLTSGGGNSDNFKGQGHATRNDEGCDGDDSSASGSAGDMYHRADESYNRDEFHSMDNGCRGEDVFYIDRVEEETDEGTNRDDVFYSRDYPYSGASFGGYSSSKGTTNHVAGDDRPNDQVYNGCTTSGGKVEGFGRDGGLGMDDFGSEDDFRGDGFGSKADDGIAKRDRLREVDDFCENPRDRRTSLDPPEAQIKPGWCVNASPPDQDAMTGEGRERGGGYFQDWASLHAYSQTVGGANGGRCGYPQKLDSFSEAFCFRRNIAGNRSSNESSGIGNFGFASQPSTRWIKTEVYDSLTESSTHPSPPHPHPFPLVLSPPPTPLPPTSLSPPKNTPPPPIGTFGPVQSSVGDDSGMVQFYSSSLQQIHSSHPSAVMWKLPLSQWLQQSGDISVVEGNVTFDPSSSTYVYSEEAVFPGIQAPAESSFSTSSLLQSSVSVHSPVPVVPQQKGAVALVVYRGLPFPSLVLSQRRGAHYSPPPMLKPQRRGTGLLCAFLPSSIGEREMGSADKEDGWSILPCINVGPDFQAELPSCRERREESGAWSEEASANDELMWKPWEELENSAVIQKQVEAVLSVCSSSCLPGGGSNTELALHCLYRCHGDTVATVEKLLFSTPSSTGDYHYAGSHVWLQSEQALFSKALTTHGKDFALIQRTVQTKSVSQCVEFYYLSKRLGDKQRQQREQERRMDGQTNVAGLPNSVEGVVPAPSLATSFPCKQCGKMFYKIKSRNAHMKIHRQQQDEWRHPGHGLNLAQNLSSNLGTNLPHHLASSLAYRAGSAPTSNNNSHQGPQTVVDSNNINKSVRNIPKASVVTNSNIVTAIDSSSIQRAPPPVLSLHQSWNSFQVNSDPAQVFYYDPDVKGTLEVTGGGVKGQISWQ</sequence>
<keyword evidence="7" id="KW-0804">Transcription</keyword>
<feature type="region of interest" description="Disordered" evidence="10">
    <location>
        <begin position="462"/>
        <end position="507"/>
    </location>
</feature>
<feature type="region of interest" description="Disordered" evidence="10">
    <location>
        <begin position="841"/>
        <end position="865"/>
    </location>
</feature>
<protein>
    <recommendedName>
        <fullName evidence="16">Transcriptional-regulating factor 1-like</fullName>
    </recommendedName>
</protein>
<evidence type="ECO:0000313" key="14">
    <source>
        <dbReference type="EMBL" id="KAL0970697.1"/>
    </source>
</evidence>
<dbReference type="FunFam" id="1.10.10.60:FF:000012">
    <property type="entry name" value="Metastasis-associated 1 family, member 3"/>
    <property type="match status" value="1"/>
</dbReference>